<sequence length="291" mass="31192">MSDIYAEFGVKNAVFGGVEDLEAHRQSMLAVDVDVRDGDDAIRLEANDAETVEEEEVEVETTEEDSESETDNEESEQSEGDEEFEAIGDTPAELTESVSALSENEAAFDDMVSGAVEAGKVSAEDIDAIKAEYEAGGKLSEASYAKLKEAGYTQRFVDSFIRGQEALAEQYANQIVRMAGGADKFNAILSHLEANDKSTREAIESAIMRKDVATAKALLNLSGKAMGKAKGVAPTRTVTTQGKPVVSKPAAPAAEGFKSSSEMVKAMRDPRYLKDSAYTESVRAKVGASKF</sequence>
<reference evidence="2 3" key="1">
    <citation type="journal article" date="2014" name="Genome Announc.">
        <title>Complete Genome Sequences of Two Citrobacter rodentium Bacteriophages, CR8 and CR44b.</title>
        <authorList>
            <person name="Toribio A.L."/>
            <person name="Pickard D."/>
            <person name="Cerdeno-Tarraga A.M."/>
            <person name="Petty N.K."/>
            <person name="Thomson N."/>
            <person name="Salmond G."/>
            <person name="Dougan G."/>
        </authorList>
    </citation>
    <scope>NUCLEOTIDE SEQUENCE [LARGE SCALE GENOMIC DNA]</scope>
</reference>
<keyword evidence="3" id="KW-1185">Reference proteome</keyword>
<dbReference type="InterPro" id="IPR008768">
    <property type="entry name" value="Gp9-like"/>
</dbReference>
<dbReference type="OrthoDB" id="9213at10239"/>
<protein>
    <submittedName>
        <fullName evidence="2">Predicted capsid assembly protein</fullName>
    </submittedName>
</protein>
<gene>
    <name evidence="2" type="primary">9</name>
</gene>
<proteinExistence type="predicted"/>
<name>W6PUR5_9CAUD</name>
<dbReference type="GeneID" id="18499591"/>
<dbReference type="EMBL" id="HG818824">
    <property type="protein sequence ID" value="CDM21623.1"/>
    <property type="molecule type" value="Genomic_DNA"/>
</dbReference>
<feature type="region of interest" description="Disordered" evidence="1">
    <location>
        <begin position="45"/>
        <end position="84"/>
    </location>
</feature>
<evidence type="ECO:0000313" key="2">
    <source>
        <dbReference type="EMBL" id="CDM21623.1"/>
    </source>
</evidence>
<evidence type="ECO:0000313" key="3">
    <source>
        <dbReference type="Proteomes" id="UP000019157"/>
    </source>
</evidence>
<feature type="compositionally biased region" description="Acidic residues" evidence="1">
    <location>
        <begin position="47"/>
        <end position="84"/>
    </location>
</feature>
<dbReference type="Proteomes" id="UP000019157">
    <property type="component" value="Segment"/>
</dbReference>
<evidence type="ECO:0000256" key="1">
    <source>
        <dbReference type="SAM" id="MobiDB-lite"/>
    </source>
</evidence>
<accession>W6PUR5</accession>
<dbReference type="RefSeq" id="YP_009004194.1">
    <property type="nucleotide sequence ID" value="NC_023548.1"/>
</dbReference>
<organism evidence="2 3">
    <name type="scientific">Citrobacter phage CR8</name>
    <dbReference type="NCBI Taxonomy" id="1455076"/>
    <lineage>
        <taxon>Viruses</taxon>
        <taxon>Duplodnaviria</taxon>
        <taxon>Heunggongvirae</taxon>
        <taxon>Uroviricota</taxon>
        <taxon>Caudoviricetes</taxon>
        <taxon>Autographivirales</taxon>
        <taxon>Autotranscriptaviridae</taxon>
        <taxon>Studiervirinae</taxon>
        <taxon>Caroctavirus</taxon>
        <taxon>Caroctavirus CR8</taxon>
    </lineage>
</organism>
<dbReference type="GO" id="GO:0019069">
    <property type="term" value="P:viral capsid assembly"/>
    <property type="evidence" value="ECO:0007669"/>
    <property type="project" value="InterPro"/>
</dbReference>
<dbReference type="Pfam" id="PF05396">
    <property type="entry name" value="Phage_T7_Capsid"/>
    <property type="match status" value="1"/>
</dbReference>
<dbReference type="KEGG" id="vg:18499591"/>